<feature type="domain" description="4Fe-4S ferredoxin-type" evidence="4">
    <location>
        <begin position="87"/>
        <end position="116"/>
    </location>
</feature>
<gene>
    <name evidence="5" type="ORF">C8D99_11217</name>
</gene>
<dbReference type="OrthoDB" id="9778602at2"/>
<accession>A0A4R8M2W4</accession>
<dbReference type="GO" id="GO:0051536">
    <property type="term" value="F:iron-sulfur cluster binding"/>
    <property type="evidence" value="ECO:0007669"/>
    <property type="project" value="UniProtKB-KW"/>
</dbReference>
<evidence type="ECO:0000256" key="1">
    <source>
        <dbReference type="ARBA" id="ARBA00022723"/>
    </source>
</evidence>
<dbReference type="EMBL" id="SORI01000012">
    <property type="protein sequence ID" value="TDY59510.1"/>
    <property type="molecule type" value="Genomic_DNA"/>
</dbReference>
<dbReference type="PANTHER" id="PTHR43063">
    <property type="entry name" value="4FE-4S CLUSTER CONTAINING PARA FAMILY ATPASE PROTEIN"/>
    <property type="match status" value="1"/>
</dbReference>
<evidence type="ECO:0000256" key="2">
    <source>
        <dbReference type="ARBA" id="ARBA00023004"/>
    </source>
</evidence>
<comment type="caution">
    <text evidence="5">The sequence shown here is derived from an EMBL/GenBank/DDBJ whole genome shotgun (WGS) entry which is preliminary data.</text>
</comment>
<dbReference type="Pfam" id="PF01656">
    <property type="entry name" value="CbiA"/>
    <property type="match status" value="1"/>
</dbReference>
<dbReference type="Pfam" id="PF00037">
    <property type="entry name" value="Fer4"/>
    <property type="match status" value="1"/>
</dbReference>
<keyword evidence="6" id="KW-1185">Reference proteome</keyword>
<evidence type="ECO:0000313" key="6">
    <source>
        <dbReference type="Proteomes" id="UP000295066"/>
    </source>
</evidence>
<organism evidence="5 6">
    <name type="scientific">Aminivibrio pyruvatiphilus</name>
    <dbReference type="NCBI Taxonomy" id="1005740"/>
    <lineage>
        <taxon>Bacteria</taxon>
        <taxon>Thermotogati</taxon>
        <taxon>Synergistota</taxon>
        <taxon>Synergistia</taxon>
        <taxon>Synergistales</taxon>
        <taxon>Aminobacteriaceae</taxon>
        <taxon>Aminivibrio</taxon>
    </lineage>
</organism>
<dbReference type="InterPro" id="IPR027417">
    <property type="entry name" value="P-loop_NTPase"/>
</dbReference>
<dbReference type="InterPro" id="IPR017900">
    <property type="entry name" value="4Fe4S_Fe_S_CS"/>
</dbReference>
<dbReference type="InterPro" id="IPR002586">
    <property type="entry name" value="CobQ/CobB/MinD/ParA_Nub-bd_dom"/>
</dbReference>
<dbReference type="InterPro" id="IPR017896">
    <property type="entry name" value="4Fe4S_Fe-S-bd"/>
</dbReference>
<keyword evidence="2" id="KW-0408">Iron</keyword>
<dbReference type="PANTHER" id="PTHR43063:SF1">
    <property type="entry name" value="4FE-4S CLUSTER CONTAINING PARA FAMILY ATPASE PROTEIN"/>
    <property type="match status" value="1"/>
</dbReference>
<evidence type="ECO:0000256" key="3">
    <source>
        <dbReference type="ARBA" id="ARBA00023014"/>
    </source>
</evidence>
<sequence length="280" mass="29222">MKIAVASGKGGTGKTSISASLVLARPRVLAIDLDVEEPNLSILLGCAETEALSVTMPSAKIDGSACISCGTCAKACVYGAIAWLGGGIPVINGSLCRGCGLCSRVCPPGAIFEEEQAVGEVRSGKCGGISFLEGRLRVGSVNTVHVIGETVKKAETLGASDWVMDCPPGTACPVAASLRHADMALLVTEPTPFGRSDLEGMLELTADMRIPSALVINKTGIGNVPLEDLCRRFGTEILARFPFSRSAAECGARGESPFKTDAGWAETTRSLWSEIERRFS</sequence>
<keyword evidence="3" id="KW-0411">Iron-sulfur</keyword>
<feature type="domain" description="4Fe-4S ferredoxin-type" evidence="4">
    <location>
        <begin position="57"/>
        <end position="86"/>
    </location>
</feature>
<evidence type="ECO:0000259" key="4">
    <source>
        <dbReference type="PROSITE" id="PS51379"/>
    </source>
</evidence>
<dbReference type="AlphaFoldDB" id="A0A4R8M2W4"/>
<keyword evidence="1" id="KW-0479">Metal-binding</keyword>
<dbReference type="RefSeq" id="WP_133957905.1">
    <property type="nucleotide sequence ID" value="NZ_SORI01000012.1"/>
</dbReference>
<dbReference type="Proteomes" id="UP000295066">
    <property type="component" value="Unassembled WGS sequence"/>
</dbReference>
<dbReference type="PROSITE" id="PS00198">
    <property type="entry name" value="4FE4S_FER_1"/>
    <property type="match status" value="1"/>
</dbReference>
<evidence type="ECO:0000313" key="5">
    <source>
        <dbReference type="EMBL" id="TDY59510.1"/>
    </source>
</evidence>
<name>A0A4R8M2W4_9BACT</name>
<protein>
    <submittedName>
        <fullName evidence="5">MinD superfamily P-loop ATPase</fullName>
    </submittedName>
</protein>
<dbReference type="GO" id="GO:0046872">
    <property type="term" value="F:metal ion binding"/>
    <property type="evidence" value="ECO:0007669"/>
    <property type="project" value="UniProtKB-KW"/>
</dbReference>
<dbReference type="Gene3D" id="3.30.70.20">
    <property type="match status" value="1"/>
</dbReference>
<proteinExistence type="predicted"/>
<dbReference type="SUPFAM" id="SSF52540">
    <property type="entry name" value="P-loop containing nucleoside triphosphate hydrolases"/>
    <property type="match status" value="1"/>
</dbReference>
<dbReference type="PROSITE" id="PS51379">
    <property type="entry name" value="4FE4S_FER_2"/>
    <property type="match status" value="2"/>
</dbReference>
<reference evidence="5 6" key="1">
    <citation type="submission" date="2019-03" db="EMBL/GenBank/DDBJ databases">
        <title>Genomic Encyclopedia of Type Strains, Phase IV (KMG-IV): sequencing the most valuable type-strain genomes for metagenomic binning, comparative biology and taxonomic classification.</title>
        <authorList>
            <person name="Goeker M."/>
        </authorList>
    </citation>
    <scope>NUCLEOTIDE SEQUENCE [LARGE SCALE GENOMIC DNA]</scope>
    <source>
        <strain evidence="5 6">DSM 25964</strain>
    </source>
</reference>
<dbReference type="Gene3D" id="3.40.50.300">
    <property type="entry name" value="P-loop containing nucleotide triphosphate hydrolases"/>
    <property type="match status" value="1"/>
</dbReference>